<dbReference type="Proteomes" id="UP001595453">
    <property type="component" value="Unassembled WGS sequence"/>
</dbReference>
<proteinExistence type="predicted"/>
<evidence type="ECO:0000313" key="2">
    <source>
        <dbReference type="EMBL" id="MFC3034635.1"/>
    </source>
</evidence>
<keyword evidence="1" id="KW-0732">Signal</keyword>
<dbReference type="EMBL" id="JBHRSD010000046">
    <property type="protein sequence ID" value="MFC3034635.1"/>
    <property type="molecule type" value="Genomic_DNA"/>
</dbReference>
<accession>A0ABV7CPQ1</accession>
<reference evidence="3" key="1">
    <citation type="journal article" date="2019" name="Int. J. Syst. Evol. Microbiol.">
        <title>The Global Catalogue of Microorganisms (GCM) 10K type strain sequencing project: providing services to taxonomists for standard genome sequencing and annotation.</title>
        <authorList>
            <consortium name="The Broad Institute Genomics Platform"/>
            <consortium name="The Broad Institute Genome Sequencing Center for Infectious Disease"/>
            <person name="Wu L."/>
            <person name="Ma J."/>
        </authorList>
    </citation>
    <scope>NUCLEOTIDE SEQUENCE [LARGE SCALE GENOMIC DNA]</scope>
    <source>
        <strain evidence="3">KCTC 42730</strain>
    </source>
</reference>
<sequence length="285" mass="32104">MRFVISISLCMSFSLAQALSNPVTITVEKDIYEYAQAILADKTPSTIEHFTQAHCQRDVVDFILVQRALSLGGSQLTFEYELGNFDARNIKLLTDGHLLISFDTIWLEEAKQYDHAVYISDPIIRQGEYFSGVFTAPHLSQAIAAKIKYDLSEVSVVSSSAWYADWKTLTALNPKQLIDESDWIAMAKMVSRGWVDVMLVSFTNQQPFQYQGTGYHIVAISDLKVALADSRHFIVSKIHPLGPETFAALQRGLQQLRESGFIENAYRECGFFNSSIANWRTLAVK</sequence>
<evidence type="ECO:0000256" key="1">
    <source>
        <dbReference type="SAM" id="SignalP"/>
    </source>
</evidence>
<keyword evidence="3" id="KW-1185">Reference proteome</keyword>
<feature type="signal peptide" evidence="1">
    <location>
        <begin position="1"/>
        <end position="18"/>
    </location>
</feature>
<dbReference type="SUPFAM" id="SSF53850">
    <property type="entry name" value="Periplasmic binding protein-like II"/>
    <property type="match status" value="1"/>
</dbReference>
<organism evidence="2 3">
    <name type="scientific">Pseudoalteromonas fenneropenaei</name>
    <dbReference type="NCBI Taxonomy" id="1737459"/>
    <lineage>
        <taxon>Bacteria</taxon>
        <taxon>Pseudomonadati</taxon>
        <taxon>Pseudomonadota</taxon>
        <taxon>Gammaproteobacteria</taxon>
        <taxon>Alteromonadales</taxon>
        <taxon>Pseudoalteromonadaceae</taxon>
        <taxon>Pseudoalteromonas</taxon>
    </lineage>
</organism>
<gene>
    <name evidence="2" type="ORF">ACFOEE_19205</name>
</gene>
<dbReference type="RefSeq" id="WP_377128299.1">
    <property type="nucleotide sequence ID" value="NZ_JBHRSD010000046.1"/>
</dbReference>
<feature type="chain" id="PRO_5045652038" description="ABC transporter substrate-binding protein" evidence="1">
    <location>
        <begin position="19"/>
        <end position="285"/>
    </location>
</feature>
<comment type="caution">
    <text evidence="2">The sequence shown here is derived from an EMBL/GenBank/DDBJ whole genome shotgun (WGS) entry which is preliminary data.</text>
</comment>
<name>A0ABV7CPQ1_9GAMM</name>
<evidence type="ECO:0008006" key="4">
    <source>
        <dbReference type="Google" id="ProtNLM"/>
    </source>
</evidence>
<evidence type="ECO:0000313" key="3">
    <source>
        <dbReference type="Proteomes" id="UP001595453"/>
    </source>
</evidence>
<protein>
    <recommendedName>
        <fullName evidence="4">ABC transporter substrate-binding protein</fullName>
    </recommendedName>
</protein>